<dbReference type="InParanoid" id="A0A067QIR5"/>
<evidence type="ECO:0000313" key="2">
    <source>
        <dbReference type="Proteomes" id="UP000027135"/>
    </source>
</evidence>
<keyword evidence="2" id="KW-1185">Reference proteome</keyword>
<proteinExistence type="predicted"/>
<name>A0A067QIR5_ZOONE</name>
<gene>
    <name evidence="1" type="ORF">L798_03310</name>
</gene>
<protein>
    <submittedName>
        <fullName evidence="1">Uncharacterized protein</fullName>
    </submittedName>
</protein>
<dbReference type="AlphaFoldDB" id="A0A067QIR5"/>
<reference evidence="1 2" key="1">
    <citation type="journal article" date="2014" name="Nat. Commun.">
        <title>Molecular traces of alternative social organization in a termite genome.</title>
        <authorList>
            <person name="Terrapon N."/>
            <person name="Li C."/>
            <person name="Robertson H.M."/>
            <person name="Ji L."/>
            <person name="Meng X."/>
            <person name="Booth W."/>
            <person name="Chen Z."/>
            <person name="Childers C.P."/>
            <person name="Glastad K.M."/>
            <person name="Gokhale K."/>
            <person name="Gowin J."/>
            <person name="Gronenberg W."/>
            <person name="Hermansen R.A."/>
            <person name="Hu H."/>
            <person name="Hunt B.G."/>
            <person name="Huylmans A.K."/>
            <person name="Khalil S.M."/>
            <person name="Mitchell R.D."/>
            <person name="Munoz-Torres M.C."/>
            <person name="Mustard J.A."/>
            <person name="Pan H."/>
            <person name="Reese J.T."/>
            <person name="Scharf M.E."/>
            <person name="Sun F."/>
            <person name="Vogel H."/>
            <person name="Xiao J."/>
            <person name="Yang W."/>
            <person name="Yang Z."/>
            <person name="Yang Z."/>
            <person name="Zhou J."/>
            <person name="Zhu J."/>
            <person name="Brent C.S."/>
            <person name="Elsik C.G."/>
            <person name="Goodisman M.A."/>
            <person name="Liberles D.A."/>
            <person name="Roe R.M."/>
            <person name="Vargo E.L."/>
            <person name="Vilcinskas A."/>
            <person name="Wang J."/>
            <person name="Bornberg-Bauer E."/>
            <person name="Korb J."/>
            <person name="Zhang G."/>
            <person name="Liebig J."/>
        </authorList>
    </citation>
    <scope>NUCLEOTIDE SEQUENCE [LARGE SCALE GENOMIC DNA]</scope>
    <source>
        <tissue evidence="1">Whole organism</tissue>
    </source>
</reference>
<evidence type="ECO:0000313" key="1">
    <source>
        <dbReference type="EMBL" id="KDR07236.1"/>
    </source>
</evidence>
<dbReference type="Proteomes" id="UP000027135">
    <property type="component" value="Unassembled WGS sequence"/>
</dbReference>
<accession>A0A067QIR5</accession>
<dbReference type="EMBL" id="KK853490">
    <property type="protein sequence ID" value="KDR07236.1"/>
    <property type="molecule type" value="Genomic_DNA"/>
</dbReference>
<organism evidence="1 2">
    <name type="scientific">Zootermopsis nevadensis</name>
    <name type="common">Dampwood termite</name>
    <dbReference type="NCBI Taxonomy" id="136037"/>
    <lineage>
        <taxon>Eukaryota</taxon>
        <taxon>Metazoa</taxon>
        <taxon>Ecdysozoa</taxon>
        <taxon>Arthropoda</taxon>
        <taxon>Hexapoda</taxon>
        <taxon>Insecta</taxon>
        <taxon>Pterygota</taxon>
        <taxon>Neoptera</taxon>
        <taxon>Polyneoptera</taxon>
        <taxon>Dictyoptera</taxon>
        <taxon>Blattodea</taxon>
        <taxon>Blattoidea</taxon>
        <taxon>Termitoidae</taxon>
        <taxon>Termopsidae</taxon>
        <taxon>Zootermopsis</taxon>
    </lineage>
</organism>
<sequence length="99" mass="11191">MANESDISKPLRLSNYFRCFCDELALPICEGKDMDLWTRLETTASHLRKDCSWKKIQALLEDEATSKVAVKGLLKKLFAVSQELSDCSRHCNSSATVYS</sequence>